<dbReference type="EMBL" id="EU016613">
    <property type="protein sequence ID" value="ABZ07934.1"/>
    <property type="molecule type" value="Genomic_DNA"/>
</dbReference>
<feature type="non-terminal residue" evidence="1">
    <location>
        <position position="1"/>
    </location>
</feature>
<protein>
    <submittedName>
        <fullName evidence="1">Uncharacterized protein</fullName>
    </submittedName>
</protein>
<sequence>GTRAVSALGRVALLLGLGEYPVALAASERLLDHISQPPLASRRRRGRPSCS</sequence>
<accession>B3T5S5</accession>
<name>B3T5S5_9ZZZZ</name>
<reference evidence="1" key="1">
    <citation type="journal article" date="2008" name="ISME J.">
        <title>Genomic patterns of recombination, clonal divergence and environment in marine microbial populations.</title>
        <authorList>
            <person name="Konstantinidis K.T."/>
            <person name="Delong E.F."/>
        </authorList>
    </citation>
    <scope>NUCLEOTIDE SEQUENCE</scope>
</reference>
<evidence type="ECO:0000313" key="1">
    <source>
        <dbReference type="EMBL" id="ABZ07934.1"/>
    </source>
</evidence>
<gene>
    <name evidence="1" type="ORF">ALOHA_HF4000ANIW141L21ctg1g1</name>
</gene>
<organism evidence="1">
    <name type="scientific">uncultured marine microorganism HF4000_ANIW141L21</name>
    <dbReference type="NCBI Taxonomy" id="455539"/>
    <lineage>
        <taxon>unclassified sequences</taxon>
        <taxon>environmental samples</taxon>
    </lineage>
</organism>
<proteinExistence type="predicted"/>
<dbReference type="AlphaFoldDB" id="B3T5S5"/>